<organism evidence="2 3">
    <name type="scientific">Brevibacillus ruminantium</name>
    <dbReference type="NCBI Taxonomy" id="2950604"/>
    <lineage>
        <taxon>Bacteria</taxon>
        <taxon>Bacillati</taxon>
        <taxon>Bacillota</taxon>
        <taxon>Bacilli</taxon>
        <taxon>Bacillales</taxon>
        <taxon>Paenibacillaceae</taxon>
        <taxon>Brevibacillus</taxon>
    </lineage>
</organism>
<dbReference type="Proteomes" id="UP001056500">
    <property type="component" value="Chromosome"/>
</dbReference>
<accession>A0ABY4WGP9</accession>
<feature type="transmembrane region" description="Helical" evidence="1">
    <location>
        <begin position="46"/>
        <end position="66"/>
    </location>
</feature>
<evidence type="ECO:0000313" key="3">
    <source>
        <dbReference type="Proteomes" id="UP001056500"/>
    </source>
</evidence>
<evidence type="ECO:0000256" key="1">
    <source>
        <dbReference type="SAM" id="Phobius"/>
    </source>
</evidence>
<dbReference type="RefSeq" id="WP_251872127.1">
    <property type="nucleotide sequence ID" value="NZ_CP098755.1"/>
</dbReference>
<proteinExistence type="predicted"/>
<keyword evidence="1" id="KW-0472">Membrane</keyword>
<sequence>MDVDKELREAVQNSSRKVVQDVTFTPELEKRIYDQLATRRKKSSRIYMFGTIAACLALALGVWTGMPAEFKEGWQQSASILSEQKAKAMVQKALQPLQTAIPELSSYQLEIKDTASGTIQAVLRKSDREFAKVAINRTSQDVEVFKWTTGETDLQAPSEEMAKEKATAFLRTFLGEKSEQYRQVAAREIYRPQNGYLELDVNGMYVAFKQTGNGKGATSSDLSVWVDGSGRIVSYGYINQDEQALLAKLEKALPEWKADYVLANKDASSSGHALTLAGADKKGHTALVSVGRDGHTLLSYQVGRMGDQVDPPEWAPKSLALEKANQFLQQILEKDWKNYRETGNTDIPRYRRYHDGLPVLEDHLYVAVDREGRVLGYGKSVDQIDLARLPDPSKALPLQDAKQAVAENMKLRYIENVVFKRDPVTREPVEAGPLLEYTPAVAYLQMGDTRSLYWYIDAETGKIRYGLGNNGMEYDQLSTHEPIRMGTGKPDQPAVKTKEEAARLLTDEWGVHLQGLKLHEYDREDGRKQKVYKWETKDQKRLEVVTDGQTGRVIQVEIPRTDTQITVSQQDAFQEAIRVLKTYTDPGVEEVQLSQVIEPGQSTPVSSGDWQFEFIKSHEGVPVLEQNANEAYIVTVDPSTGKANGFLNRTDMTAAVALPDKKRAISVEQAAQAYLNIMPLQLAYTLKGVEGEKLVEPKLIYVPMNEEYAERIIHLDAITGKAVIR</sequence>
<keyword evidence="3" id="KW-1185">Reference proteome</keyword>
<keyword evidence="1" id="KW-1133">Transmembrane helix</keyword>
<gene>
    <name evidence="2" type="ORF">NDK47_23315</name>
</gene>
<reference evidence="2" key="1">
    <citation type="submission" date="2022-06" db="EMBL/GenBank/DDBJ databases">
        <title>Genome sequencing of Brevibacillus sp. BB3-R1.</title>
        <authorList>
            <person name="Heo J."/>
            <person name="Lee D."/>
            <person name="Won M."/>
            <person name="Han B.-H."/>
            <person name="Hong S.-B."/>
            <person name="Kwon S.-W."/>
        </authorList>
    </citation>
    <scope>NUCLEOTIDE SEQUENCE</scope>
    <source>
        <strain evidence="2">BB3-R1</strain>
    </source>
</reference>
<name>A0ABY4WGP9_9BACL</name>
<protein>
    <submittedName>
        <fullName evidence="2">Peptidase</fullName>
    </submittedName>
</protein>
<evidence type="ECO:0000313" key="2">
    <source>
        <dbReference type="EMBL" id="USG65020.1"/>
    </source>
</evidence>
<dbReference type="EMBL" id="CP098755">
    <property type="protein sequence ID" value="USG65020.1"/>
    <property type="molecule type" value="Genomic_DNA"/>
</dbReference>
<keyword evidence="1" id="KW-0812">Transmembrane</keyword>